<evidence type="ECO:0000256" key="1">
    <source>
        <dbReference type="SAM" id="Phobius"/>
    </source>
</evidence>
<dbReference type="PROSITE" id="PS50234">
    <property type="entry name" value="VWFA"/>
    <property type="match status" value="1"/>
</dbReference>
<dbReference type="RefSeq" id="WP_173764090.1">
    <property type="nucleotide sequence ID" value="NZ_CP048836.1"/>
</dbReference>
<proteinExistence type="predicted"/>
<gene>
    <name evidence="3" type="ORF">G3580_04270</name>
</gene>
<dbReference type="InterPro" id="IPR050768">
    <property type="entry name" value="UPF0353/GerABKA_families"/>
</dbReference>
<keyword evidence="1" id="KW-0812">Transmembrane</keyword>
<dbReference type="InterPro" id="IPR036465">
    <property type="entry name" value="vWFA_dom_sf"/>
</dbReference>
<evidence type="ECO:0000313" key="4">
    <source>
        <dbReference type="Proteomes" id="UP000501991"/>
    </source>
</evidence>
<dbReference type="Gene3D" id="3.40.50.410">
    <property type="entry name" value="von Willebrand factor, type A domain"/>
    <property type="match status" value="1"/>
</dbReference>
<reference evidence="3 4" key="1">
    <citation type="submission" date="2020-02" db="EMBL/GenBank/DDBJ databases">
        <title>Nitrogenibacter mangrovi gen. nov., sp. nov. isolated from mangrove sediment, a denitrifying betaproteobacterium.</title>
        <authorList>
            <person name="Liao H."/>
            <person name="Tian Y."/>
        </authorList>
    </citation>
    <scope>NUCLEOTIDE SEQUENCE [LARGE SCALE GENOMIC DNA]</scope>
    <source>
        <strain evidence="3 4">M9-3-2</strain>
    </source>
</reference>
<keyword evidence="4" id="KW-1185">Reference proteome</keyword>
<dbReference type="SUPFAM" id="SSF53300">
    <property type="entry name" value="vWA-like"/>
    <property type="match status" value="1"/>
</dbReference>
<protein>
    <submittedName>
        <fullName evidence="3">VWA domain-containing protein</fullName>
    </submittedName>
</protein>
<keyword evidence="1" id="KW-1133">Transmembrane helix</keyword>
<keyword evidence="1" id="KW-0472">Membrane</keyword>
<feature type="transmembrane region" description="Helical" evidence="1">
    <location>
        <begin position="12"/>
        <end position="29"/>
    </location>
</feature>
<evidence type="ECO:0000313" key="3">
    <source>
        <dbReference type="EMBL" id="QID16922.1"/>
    </source>
</evidence>
<name>A0A6C1AZZ0_9RHOO</name>
<dbReference type="KEGG" id="azq:G3580_04270"/>
<dbReference type="PANTHER" id="PTHR22550:SF14">
    <property type="entry name" value="VWFA DOMAIN-CONTAINING PROTEIN"/>
    <property type="match status" value="1"/>
</dbReference>
<organism evidence="3 4">
    <name type="scientific">Nitrogeniibacter mangrovi</name>
    <dbReference type="NCBI Taxonomy" id="2016596"/>
    <lineage>
        <taxon>Bacteria</taxon>
        <taxon>Pseudomonadati</taxon>
        <taxon>Pseudomonadota</taxon>
        <taxon>Betaproteobacteria</taxon>
        <taxon>Rhodocyclales</taxon>
        <taxon>Zoogloeaceae</taxon>
        <taxon>Nitrogeniibacter</taxon>
    </lineage>
</organism>
<evidence type="ECO:0000259" key="2">
    <source>
        <dbReference type="PROSITE" id="PS50234"/>
    </source>
</evidence>
<dbReference type="PANTHER" id="PTHR22550">
    <property type="entry name" value="SPORE GERMINATION PROTEIN"/>
    <property type="match status" value="1"/>
</dbReference>
<accession>A0A6C1AZZ0</accession>
<dbReference type="Proteomes" id="UP000501991">
    <property type="component" value="Chromosome"/>
</dbReference>
<dbReference type="EMBL" id="CP048836">
    <property type="protein sequence ID" value="QID16922.1"/>
    <property type="molecule type" value="Genomic_DNA"/>
</dbReference>
<dbReference type="AlphaFoldDB" id="A0A6C1AZZ0"/>
<dbReference type="InterPro" id="IPR002035">
    <property type="entry name" value="VWF_A"/>
</dbReference>
<dbReference type="SMART" id="SM00327">
    <property type="entry name" value="VWA"/>
    <property type="match status" value="1"/>
</dbReference>
<dbReference type="Pfam" id="PF13519">
    <property type="entry name" value="VWA_2"/>
    <property type="match status" value="1"/>
</dbReference>
<feature type="transmembrane region" description="Helical" evidence="1">
    <location>
        <begin position="63"/>
        <end position="82"/>
    </location>
</feature>
<sequence length="308" mass="32099">MSGFGAFHFLRPAWLLALPLLLGLAAWLGRRRGRDGAWRGLIDPALLDALRLDTAAPAARSPWALLALLWTVAVLALAGPTWQREHSPAFVRPAAWVAVLDLSPSMTAHDVAPDRVSRARFAIDDLLDAAGDGRVALVVFGGGAYTVTPLTRDTATVKALLPPLSPDLMPAHDDALAPALDRAASLLAQAGARHGQVVVLTDGFADPSAAFTAAGRLHRHGATVQVVAVTAAQAAGADAMQRLASAGGGRLTRLDALPGLIATLKASAAAGDAQRAEAVSVDRWREAGVWLLPLLLIATALTARRGWL</sequence>
<feature type="domain" description="VWFA" evidence="2">
    <location>
        <begin position="95"/>
        <end position="268"/>
    </location>
</feature>